<dbReference type="OrthoDB" id="9813918at2"/>
<comment type="cofactor">
    <cofactor evidence="2">
        <name>a divalent metal cation</name>
        <dbReference type="ChEBI" id="CHEBI:60240"/>
    </cofactor>
</comment>
<keyword evidence="2" id="KW-0479">Metal-binding</keyword>
<dbReference type="HOGENOM" id="CLU_074761_1_0_7"/>
<feature type="domain" description="Calcineurin-like phosphoesterase" evidence="3">
    <location>
        <begin position="3"/>
        <end position="196"/>
    </location>
</feature>
<keyword evidence="5" id="KW-1185">Reference proteome</keyword>
<accession>M1PC47</accession>
<evidence type="ECO:0000256" key="2">
    <source>
        <dbReference type="RuleBase" id="RU362039"/>
    </source>
</evidence>
<dbReference type="Pfam" id="PF12850">
    <property type="entry name" value="Metallophos_2"/>
    <property type="match status" value="1"/>
</dbReference>
<name>M1PC47_DESSD</name>
<dbReference type="InterPro" id="IPR029052">
    <property type="entry name" value="Metallo-depent_PP-like"/>
</dbReference>
<protein>
    <recommendedName>
        <fullName evidence="2">Phosphoesterase</fullName>
        <ecNumber evidence="2">3.1.4.-</ecNumber>
    </recommendedName>
</protein>
<dbReference type="Proteomes" id="UP000011721">
    <property type="component" value="Chromosome"/>
</dbReference>
<comment type="similarity">
    <text evidence="1 2">Belongs to the metallophosphoesterase superfamily. YfcE family.</text>
</comment>
<dbReference type="RefSeq" id="WP_015404888.1">
    <property type="nucleotide sequence ID" value="NC_020304.1"/>
</dbReference>
<evidence type="ECO:0000313" key="4">
    <source>
        <dbReference type="EMBL" id="AGF79202.1"/>
    </source>
</evidence>
<dbReference type="Gene3D" id="3.60.21.10">
    <property type="match status" value="1"/>
</dbReference>
<dbReference type="PANTHER" id="PTHR11124">
    <property type="entry name" value="VACUOLAR SORTING PROTEIN VPS29"/>
    <property type="match status" value="1"/>
</dbReference>
<dbReference type="NCBIfam" id="TIGR00040">
    <property type="entry name" value="yfcE"/>
    <property type="match status" value="1"/>
</dbReference>
<dbReference type="GO" id="GO:0046872">
    <property type="term" value="F:metal ion binding"/>
    <property type="evidence" value="ECO:0007669"/>
    <property type="project" value="UniProtKB-KW"/>
</dbReference>
<dbReference type="PIRSF" id="PIRSF000883">
    <property type="entry name" value="Pesterase_MJ0912"/>
    <property type="match status" value="1"/>
</dbReference>
<sequence>MAKILLLSDIHANFPALEAIALFFSGTRFDAIFNCGDSLVYAPFPNETLDWLETNDVQSIVGNTDWKIRKLLTGKTFKKPRKTEKRIMYTWTAEHLTPAAAKYILSLKRTRQLTVENHEICLFHGSPDNPNEFLFPETDPARFSALSKLCPCDIILCGHSHTAFHKRVNNIHFINPGSVGRMFDSNPAASCAVLTIIGETVSTRFHRISWPIEQMIQALKKHKLPDIYQSMYTLGKKLN</sequence>
<organism evidence="4 5">
    <name type="scientific">Desulfocapsa sulfexigens (strain DSM 10523 / SB164P1)</name>
    <dbReference type="NCBI Taxonomy" id="1167006"/>
    <lineage>
        <taxon>Bacteria</taxon>
        <taxon>Pseudomonadati</taxon>
        <taxon>Thermodesulfobacteriota</taxon>
        <taxon>Desulfobulbia</taxon>
        <taxon>Desulfobulbales</taxon>
        <taxon>Desulfocapsaceae</taxon>
        <taxon>Desulfocapsa</taxon>
    </lineage>
</organism>
<dbReference type="InterPro" id="IPR011152">
    <property type="entry name" value="Pesterase_MJ0912"/>
</dbReference>
<proteinExistence type="inferred from homology"/>
<dbReference type="STRING" id="1167006.UWK_02666"/>
<dbReference type="EMBL" id="CP003985">
    <property type="protein sequence ID" value="AGF79202.1"/>
    <property type="molecule type" value="Genomic_DNA"/>
</dbReference>
<dbReference type="EC" id="3.1.4.-" evidence="2"/>
<gene>
    <name evidence="4" type="ordered locus">UWK_02666</name>
</gene>
<dbReference type="SUPFAM" id="SSF56300">
    <property type="entry name" value="Metallo-dependent phosphatases"/>
    <property type="match status" value="1"/>
</dbReference>
<dbReference type="GO" id="GO:0016787">
    <property type="term" value="F:hydrolase activity"/>
    <property type="evidence" value="ECO:0007669"/>
    <property type="project" value="UniProtKB-UniRule"/>
</dbReference>
<dbReference type="InterPro" id="IPR024654">
    <property type="entry name" value="Calcineurin-like_PHP_lpxH"/>
</dbReference>
<evidence type="ECO:0000313" key="5">
    <source>
        <dbReference type="Proteomes" id="UP000011721"/>
    </source>
</evidence>
<dbReference type="InterPro" id="IPR000979">
    <property type="entry name" value="Phosphodiesterase_MJ0936/Vps29"/>
</dbReference>
<dbReference type="eggNOG" id="COG0639">
    <property type="taxonomic scope" value="Bacteria"/>
</dbReference>
<reference evidence="5" key="1">
    <citation type="journal article" date="2013" name="Stand. Genomic Sci.">
        <title>Complete genome sequence of Desulfocapsa sulfexigens, a marine deltaproteobacterium specialized in disproportionating inorganic sulfur compounds.</title>
        <authorList>
            <person name="Finster K.W."/>
            <person name="Kjeldsen K.U."/>
            <person name="Kube M."/>
            <person name="Reinhardt R."/>
            <person name="Mussmann M."/>
            <person name="Amann R."/>
            <person name="Schreiber L."/>
        </authorList>
    </citation>
    <scope>NUCLEOTIDE SEQUENCE [LARGE SCALE GENOMIC DNA]</scope>
    <source>
        <strain evidence="5">DSM 10523 / SB164P1</strain>
    </source>
</reference>
<dbReference type="KEGG" id="dsf:UWK_02666"/>
<evidence type="ECO:0000259" key="3">
    <source>
        <dbReference type="Pfam" id="PF12850"/>
    </source>
</evidence>
<evidence type="ECO:0000256" key="1">
    <source>
        <dbReference type="ARBA" id="ARBA00008950"/>
    </source>
</evidence>
<dbReference type="AlphaFoldDB" id="M1PC47"/>